<protein>
    <submittedName>
        <fullName evidence="2">Uncharacterized protein</fullName>
    </submittedName>
</protein>
<proteinExistence type="predicted"/>
<evidence type="ECO:0000313" key="3">
    <source>
        <dbReference type="Proteomes" id="UP001597468"/>
    </source>
</evidence>
<gene>
    <name evidence="2" type="ORF">ACFSTG_07440</name>
</gene>
<accession>A0ABW5IXR3</accession>
<feature type="transmembrane region" description="Helical" evidence="1">
    <location>
        <begin position="12"/>
        <end position="31"/>
    </location>
</feature>
<keyword evidence="1" id="KW-1133">Transmembrane helix</keyword>
<dbReference type="Proteomes" id="UP001597468">
    <property type="component" value="Unassembled WGS sequence"/>
</dbReference>
<dbReference type="EMBL" id="JBHULT010000006">
    <property type="protein sequence ID" value="MFD2517722.1"/>
    <property type="molecule type" value="Genomic_DNA"/>
</dbReference>
<keyword evidence="1" id="KW-0812">Transmembrane</keyword>
<evidence type="ECO:0000313" key="2">
    <source>
        <dbReference type="EMBL" id="MFD2517722.1"/>
    </source>
</evidence>
<keyword evidence="3" id="KW-1185">Reference proteome</keyword>
<organism evidence="2 3">
    <name type="scientific">Salinimicrobium flavum</name>
    <dbReference type="NCBI Taxonomy" id="1737065"/>
    <lineage>
        <taxon>Bacteria</taxon>
        <taxon>Pseudomonadati</taxon>
        <taxon>Bacteroidota</taxon>
        <taxon>Flavobacteriia</taxon>
        <taxon>Flavobacteriales</taxon>
        <taxon>Flavobacteriaceae</taxon>
        <taxon>Salinimicrobium</taxon>
    </lineage>
</organism>
<dbReference type="RefSeq" id="WP_380750419.1">
    <property type="nucleotide sequence ID" value="NZ_JBHULT010000006.1"/>
</dbReference>
<comment type="caution">
    <text evidence="2">The sequence shown here is derived from an EMBL/GenBank/DDBJ whole genome shotgun (WGS) entry which is preliminary data.</text>
</comment>
<sequence>MKLIVTPFNLTILALVLLSIFKLHLFNFWTLDGGSSLVGLYAVGALIISLFLFVADRLLMKNLTYKKAFLIEIVLVAIGLLILWNLNIGG</sequence>
<feature type="transmembrane region" description="Helical" evidence="1">
    <location>
        <begin position="68"/>
        <end position="86"/>
    </location>
</feature>
<reference evidence="3" key="1">
    <citation type="journal article" date="2019" name="Int. J. Syst. Evol. Microbiol.">
        <title>The Global Catalogue of Microorganisms (GCM) 10K type strain sequencing project: providing services to taxonomists for standard genome sequencing and annotation.</title>
        <authorList>
            <consortium name="The Broad Institute Genomics Platform"/>
            <consortium name="The Broad Institute Genome Sequencing Center for Infectious Disease"/>
            <person name="Wu L."/>
            <person name="Ma J."/>
        </authorList>
    </citation>
    <scope>NUCLEOTIDE SEQUENCE [LARGE SCALE GENOMIC DNA]</scope>
    <source>
        <strain evidence="3">KCTC 42585</strain>
    </source>
</reference>
<evidence type="ECO:0000256" key="1">
    <source>
        <dbReference type="SAM" id="Phobius"/>
    </source>
</evidence>
<keyword evidence="1" id="KW-0472">Membrane</keyword>
<name>A0ABW5IXR3_9FLAO</name>
<feature type="transmembrane region" description="Helical" evidence="1">
    <location>
        <begin position="37"/>
        <end position="56"/>
    </location>
</feature>